<dbReference type="InterPro" id="IPR006597">
    <property type="entry name" value="Sel1-like"/>
</dbReference>
<keyword evidence="4" id="KW-1185">Reference proteome</keyword>
<evidence type="ECO:0000313" key="3">
    <source>
        <dbReference type="EMBL" id="KAK8837377.1"/>
    </source>
</evidence>
<dbReference type="Pfam" id="PF08238">
    <property type="entry name" value="Sel1"/>
    <property type="match status" value="12"/>
</dbReference>
<dbReference type="EMBL" id="JAPFFF010000060">
    <property type="protein sequence ID" value="KAK8837377.1"/>
    <property type="molecule type" value="Genomic_DNA"/>
</dbReference>
<dbReference type="SUPFAM" id="SSF81901">
    <property type="entry name" value="HCP-like"/>
    <property type="match status" value="4"/>
</dbReference>
<organism evidence="2 4">
    <name type="scientific">Tritrichomonas musculus</name>
    <dbReference type="NCBI Taxonomy" id="1915356"/>
    <lineage>
        <taxon>Eukaryota</taxon>
        <taxon>Metamonada</taxon>
        <taxon>Parabasalia</taxon>
        <taxon>Tritrichomonadida</taxon>
        <taxon>Tritrichomonadidae</taxon>
        <taxon>Tritrichomonas</taxon>
    </lineage>
</organism>
<reference evidence="2 4" key="1">
    <citation type="submission" date="2024-04" db="EMBL/GenBank/DDBJ databases">
        <title>Tritrichomonas musculus Genome.</title>
        <authorList>
            <person name="Alves-Ferreira E."/>
            <person name="Grigg M."/>
            <person name="Lorenzi H."/>
            <person name="Galac M."/>
        </authorList>
    </citation>
    <scope>NUCLEOTIDE SEQUENCE [LARGE SCALE GENOMIC DNA]</scope>
    <source>
        <strain evidence="2 4">EAF2021</strain>
    </source>
</reference>
<evidence type="ECO:0000256" key="1">
    <source>
        <dbReference type="ARBA" id="ARBA00038101"/>
    </source>
</evidence>
<dbReference type="Gene3D" id="1.25.40.10">
    <property type="entry name" value="Tetratricopeptide repeat domain"/>
    <property type="match status" value="5"/>
</dbReference>
<gene>
    <name evidence="3" type="ORF">M9Y10_036810</name>
    <name evidence="2" type="ORF">M9Y10_037467</name>
</gene>
<proteinExistence type="inferred from homology"/>
<comment type="caution">
    <text evidence="2">The sequence shown here is derived from an EMBL/GenBank/DDBJ whole genome shotgun (WGS) entry which is preliminary data.</text>
</comment>
<dbReference type="InterPro" id="IPR011990">
    <property type="entry name" value="TPR-like_helical_dom_sf"/>
</dbReference>
<protein>
    <submittedName>
        <fullName evidence="2">Uncharacterized protein</fullName>
    </submittedName>
</protein>
<sequence length="632" mass="70969">MLSIPTKLNLNAPISFPAVKISSFLPQPDNTFQSMILSNRSRNFQRFFTKTTQQKAQTSHFFDSNKIKEYEILCEKGDLKAISEYAPSLLTGSNGVESNPTKAAQYFKHGSDLHDTDSMYNYALCLYRGQGVKTDYSAAATLFKETAMKGKLDSYLYLYKIYSEGLGVTKDRTAAIEYLKAGADKGQLEACTEYALTLKEGDPERSEYLKKAAEKGEIKGQFHYGVSLVKSDKGKAFYYLVKAAEGGLPCAQNYVGDIFLEGEIGPKDYGMAAHYYELAANQNDADGCYNLSHIYMSDKSKKEEVVKNMKKAADLGKVDAMLEYGQLVYLGKGSFKKDRKEAEKYIKMAADSGSDEAMLMYGMMSEGSSKNSEADKYYKLACERSKTPRAYKTYMKFLNKQRKFNEADKYMLLAAEAGDDECLYGAALYHFVRRNTKECEKCLKKAVEKENSDAMHFYGSILVSKNSEESLKLLKKAIDKGNVHAMYTYANYISEGKFKNIDKKEAFKYMKMAADNNVKEAVMKCAKMLSEGKYCTKNMGEALKYYKIAADRYNNPEAQFTFGSACLVGCDGFKVDKKLGASYVKRAADQKLPDAVYKLGCIYKEGEGVEKDGKKAMEYFKKAADMGYVPHK</sequence>
<dbReference type="EMBL" id="JAPFFF010000562">
    <property type="protein sequence ID" value="KAK8833971.1"/>
    <property type="molecule type" value="Genomic_DNA"/>
</dbReference>
<dbReference type="PANTHER" id="PTHR11102:SF160">
    <property type="entry name" value="ERAD-ASSOCIATED E3 UBIQUITIN-PROTEIN LIGASE COMPONENT HRD3"/>
    <property type="match status" value="1"/>
</dbReference>
<dbReference type="InterPro" id="IPR050767">
    <property type="entry name" value="Sel1_AlgK"/>
</dbReference>
<dbReference type="Proteomes" id="UP001470230">
    <property type="component" value="Unassembled WGS sequence"/>
</dbReference>
<dbReference type="PANTHER" id="PTHR11102">
    <property type="entry name" value="SEL-1-LIKE PROTEIN"/>
    <property type="match status" value="1"/>
</dbReference>
<evidence type="ECO:0000313" key="2">
    <source>
        <dbReference type="EMBL" id="KAK8833971.1"/>
    </source>
</evidence>
<name>A0ABR2GJX8_9EUKA</name>
<dbReference type="SMART" id="SM00671">
    <property type="entry name" value="SEL1"/>
    <property type="match status" value="13"/>
</dbReference>
<comment type="similarity">
    <text evidence="1">Belongs to the sel-1 family.</text>
</comment>
<accession>A0ABR2GJX8</accession>
<evidence type="ECO:0000313" key="4">
    <source>
        <dbReference type="Proteomes" id="UP001470230"/>
    </source>
</evidence>